<evidence type="ECO:0000256" key="2">
    <source>
        <dbReference type="ARBA" id="ARBA00004496"/>
    </source>
</evidence>
<dbReference type="InterPro" id="IPR051031">
    <property type="entry name" value="RING-box_E3_Ubiquitin_Ligase"/>
</dbReference>
<dbReference type="InterPro" id="IPR013083">
    <property type="entry name" value="Znf_RING/FYVE/PHD"/>
</dbReference>
<dbReference type="Gene3D" id="3.30.40.10">
    <property type="entry name" value="Zinc/RING finger domain, C3HC4 (zinc finger)"/>
    <property type="match status" value="1"/>
</dbReference>
<keyword evidence="10" id="KW-0539">Nucleus</keyword>
<organism evidence="14">
    <name type="scientific">Spongospora subterranea</name>
    <dbReference type="NCBI Taxonomy" id="70186"/>
    <lineage>
        <taxon>Eukaryota</taxon>
        <taxon>Sar</taxon>
        <taxon>Rhizaria</taxon>
        <taxon>Endomyxa</taxon>
        <taxon>Phytomyxea</taxon>
        <taxon>Plasmodiophorida</taxon>
        <taxon>Plasmodiophoridae</taxon>
        <taxon>Spongospora</taxon>
    </lineage>
</organism>
<evidence type="ECO:0000259" key="13">
    <source>
        <dbReference type="PROSITE" id="PS50089"/>
    </source>
</evidence>
<evidence type="ECO:0000256" key="11">
    <source>
        <dbReference type="PROSITE-ProRule" id="PRU00175"/>
    </source>
</evidence>
<reference evidence="14" key="1">
    <citation type="submission" date="2015-04" db="EMBL/GenBank/DDBJ databases">
        <title>The genome sequence of the plant pathogenic Rhizarian Plasmodiophora brassicae reveals insights in its biotrophic life cycle and the origin of chitin synthesis.</title>
        <authorList>
            <person name="Schwelm A."/>
            <person name="Fogelqvist J."/>
            <person name="Knaust A."/>
            <person name="Julke S."/>
            <person name="Lilja T."/>
            <person name="Dhandapani V."/>
            <person name="Bonilla-Rosso G."/>
            <person name="Karlsson M."/>
            <person name="Shevchenko A."/>
            <person name="Choi S.R."/>
            <person name="Kim H.G."/>
            <person name="Park J.Y."/>
            <person name="Lim Y.P."/>
            <person name="Ludwig-Muller J."/>
            <person name="Dixelius C."/>
        </authorList>
    </citation>
    <scope>NUCLEOTIDE SEQUENCE</scope>
    <source>
        <tissue evidence="14">Potato root galls</tissue>
    </source>
</reference>
<evidence type="ECO:0000313" key="14">
    <source>
        <dbReference type="EMBL" id="CRZ09614.1"/>
    </source>
</evidence>
<dbReference type="CDD" id="cd16485">
    <property type="entry name" value="mRING-H2-C3H2C2D_RBX1"/>
    <property type="match status" value="1"/>
</dbReference>
<evidence type="ECO:0000256" key="10">
    <source>
        <dbReference type="ARBA" id="ARBA00023242"/>
    </source>
</evidence>
<dbReference type="SUPFAM" id="SSF57850">
    <property type="entry name" value="RING/U-box"/>
    <property type="match status" value="1"/>
</dbReference>
<keyword evidence="5" id="KW-0963">Cytoplasm</keyword>
<keyword evidence="9" id="KW-0862">Zinc</keyword>
<evidence type="ECO:0000256" key="7">
    <source>
        <dbReference type="ARBA" id="ARBA00022771"/>
    </source>
</evidence>
<evidence type="ECO:0000256" key="5">
    <source>
        <dbReference type="ARBA" id="ARBA00022490"/>
    </source>
</evidence>
<comment type="subcellular location">
    <subcellularLocation>
        <location evidence="2">Cytoplasm</location>
    </subcellularLocation>
    <subcellularLocation>
        <location evidence="1">Nucleus</location>
    </subcellularLocation>
</comment>
<dbReference type="PROSITE" id="PS50089">
    <property type="entry name" value="ZF_RING_2"/>
    <property type="match status" value="1"/>
</dbReference>
<accession>A0A0H5RLK6</accession>
<dbReference type="AlphaFoldDB" id="A0A0H5RLK6"/>
<comment type="similarity">
    <text evidence="4">Belongs to the RING-box family.</text>
</comment>
<dbReference type="GO" id="GO:0005737">
    <property type="term" value="C:cytoplasm"/>
    <property type="evidence" value="ECO:0007669"/>
    <property type="project" value="UniProtKB-SubCell"/>
</dbReference>
<dbReference type="PANTHER" id="PTHR11210">
    <property type="entry name" value="RING BOX"/>
    <property type="match status" value="1"/>
</dbReference>
<dbReference type="Pfam" id="PF12678">
    <property type="entry name" value="zf-rbx1"/>
    <property type="match status" value="1"/>
</dbReference>
<dbReference type="GO" id="GO:0031463">
    <property type="term" value="C:Cul3-RING ubiquitin ligase complex"/>
    <property type="evidence" value="ECO:0007669"/>
    <property type="project" value="UniProtKB-ARBA"/>
</dbReference>
<dbReference type="InterPro" id="IPR001841">
    <property type="entry name" value="Znf_RING"/>
</dbReference>
<dbReference type="EMBL" id="HACM01009172">
    <property type="protein sequence ID" value="CRZ09614.1"/>
    <property type="molecule type" value="Transcribed_RNA"/>
</dbReference>
<evidence type="ECO:0000256" key="12">
    <source>
        <dbReference type="SAM" id="MobiDB-lite"/>
    </source>
</evidence>
<keyword evidence="6" id="KW-0479">Metal-binding</keyword>
<evidence type="ECO:0000256" key="3">
    <source>
        <dbReference type="ARBA" id="ARBA00004906"/>
    </source>
</evidence>
<name>A0A0H5RLK6_9EUKA</name>
<evidence type="ECO:0000256" key="4">
    <source>
        <dbReference type="ARBA" id="ARBA00009273"/>
    </source>
</evidence>
<protein>
    <recommendedName>
        <fullName evidence="13">RING-type domain-containing protein</fullName>
    </recommendedName>
</protein>
<sequence length="119" mass="13546">MTDSMDVDGDIENVNKSGTDQIPGSGVDDNAPRVQVKKWNAVALWRWDTEYDTCAICRNLIMELCIECQADQRSESSGDCTVAWGVCNHAFHFHCISRWLANRGVCPLDNRDWDFQRYG</sequence>
<evidence type="ECO:0000256" key="1">
    <source>
        <dbReference type="ARBA" id="ARBA00004123"/>
    </source>
</evidence>
<keyword evidence="7 11" id="KW-0863">Zinc-finger</keyword>
<evidence type="ECO:0000256" key="8">
    <source>
        <dbReference type="ARBA" id="ARBA00022786"/>
    </source>
</evidence>
<evidence type="ECO:0000256" key="9">
    <source>
        <dbReference type="ARBA" id="ARBA00022833"/>
    </source>
</evidence>
<dbReference type="GO" id="GO:0008270">
    <property type="term" value="F:zinc ion binding"/>
    <property type="evidence" value="ECO:0007669"/>
    <property type="project" value="UniProtKB-KW"/>
</dbReference>
<feature type="domain" description="RING-type" evidence="13">
    <location>
        <begin position="65"/>
        <end position="110"/>
    </location>
</feature>
<dbReference type="FunFam" id="3.30.40.10:FF:000273">
    <property type="entry name" value="E3 ubiquitin-protein ligase RBX1"/>
    <property type="match status" value="1"/>
</dbReference>
<feature type="compositionally biased region" description="Acidic residues" evidence="12">
    <location>
        <begin position="1"/>
        <end position="11"/>
    </location>
</feature>
<evidence type="ECO:0000256" key="6">
    <source>
        <dbReference type="ARBA" id="ARBA00022723"/>
    </source>
</evidence>
<comment type="pathway">
    <text evidence="3">Protein modification; protein ubiquitination.</text>
</comment>
<dbReference type="InterPro" id="IPR024766">
    <property type="entry name" value="Znf_RING_H2"/>
</dbReference>
<proteinExistence type="inferred from homology"/>
<keyword evidence="8" id="KW-0833">Ubl conjugation pathway</keyword>
<feature type="region of interest" description="Disordered" evidence="12">
    <location>
        <begin position="1"/>
        <end position="30"/>
    </location>
</feature>
<dbReference type="GO" id="GO:0005634">
    <property type="term" value="C:nucleus"/>
    <property type="evidence" value="ECO:0007669"/>
    <property type="project" value="UniProtKB-SubCell"/>
</dbReference>